<name>A0ABY2KH61_9RHOB</name>
<keyword evidence="2" id="KW-1185">Reference proteome</keyword>
<sequence length="166" mass="18403">MTHRLAKGPLRAYPFFINEVPDMMTWLGSKRAVLALTFSLPLLAACVGGPTPDRLNLVDPDEGFSRVWRDYPDMDARYARSGSRDTLSAVRTVAMGQDGGTVESAIGRPRIISPESGMSEYNLSLSLTGRDRLVCQYRVYYDAEGKVKGSVWRRPQCADLVTGRVN</sequence>
<comment type="caution">
    <text evidence="1">The sequence shown here is derived from an EMBL/GenBank/DDBJ whole genome shotgun (WGS) entry which is preliminary data.</text>
</comment>
<dbReference type="Proteomes" id="UP000297741">
    <property type="component" value="Unassembled WGS sequence"/>
</dbReference>
<protein>
    <submittedName>
        <fullName evidence="1">Uncharacterized protein</fullName>
    </submittedName>
</protein>
<evidence type="ECO:0000313" key="2">
    <source>
        <dbReference type="Proteomes" id="UP000297741"/>
    </source>
</evidence>
<proteinExistence type="predicted"/>
<dbReference type="EMBL" id="RPEM01000020">
    <property type="protein sequence ID" value="TGD41562.1"/>
    <property type="molecule type" value="Genomic_DNA"/>
</dbReference>
<accession>A0ABY2KH61</accession>
<evidence type="ECO:0000313" key="1">
    <source>
        <dbReference type="EMBL" id="TGD41562.1"/>
    </source>
</evidence>
<gene>
    <name evidence="1" type="ORF">EEB11_18095</name>
</gene>
<dbReference type="RefSeq" id="WP_135433791.1">
    <property type="nucleotide sequence ID" value="NZ_RPEM01000020.1"/>
</dbReference>
<organism evidence="1 2">
    <name type="scientific">Pseudotabrizicola sediminis</name>
    <dbReference type="NCBI Taxonomy" id="2486418"/>
    <lineage>
        <taxon>Bacteria</taxon>
        <taxon>Pseudomonadati</taxon>
        <taxon>Pseudomonadota</taxon>
        <taxon>Alphaproteobacteria</taxon>
        <taxon>Rhodobacterales</taxon>
        <taxon>Paracoccaceae</taxon>
        <taxon>Pseudotabrizicola</taxon>
    </lineage>
</organism>
<reference evidence="1 2" key="1">
    <citation type="submission" date="2018-11" db="EMBL/GenBank/DDBJ databases">
        <title>Tabrizicola sp. isolated from sediment of alpine lake.</title>
        <authorList>
            <person name="Liu Z."/>
        </authorList>
    </citation>
    <scope>NUCLEOTIDE SEQUENCE [LARGE SCALE GENOMIC DNA]</scope>
    <source>
        <strain evidence="1 2">DRYC-M-16</strain>
    </source>
</reference>